<evidence type="ECO:0000313" key="2">
    <source>
        <dbReference type="EMBL" id="GIM70359.1"/>
    </source>
</evidence>
<dbReference type="PANTHER" id="PTHR39434">
    <property type="match status" value="1"/>
</dbReference>
<dbReference type="Gene3D" id="3.10.180.10">
    <property type="entry name" value="2,3-Dihydroxybiphenyl 1,2-Dioxygenase, domain 1"/>
    <property type="match status" value="1"/>
</dbReference>
<dbReference type="EMBL" id="BOQP01000008">
    <property type="protein sequence ID" value="GIM70359.1"/>
    <property type="molecule type" value="Genomic_DNA"/>
</dbReference>
<organism evidence="2 3">
    <name type="scientific">Winogradskya consettensis</name>
    <dbReference type="NCBI Taxonomy" id="113560"/>
    <lineage>
        <taxon>Bacteria</taxon>
        <taxon>Bacillati</taxon>
        <taxon>Actinomycetota</taxon>
        <taxon>Actinomycetes</taxon>
        <taxon>Micromonosporales</taxon>
        <taxon>Micromonosporaceae</taxon>
        <taxon>Winogradskya</taxon>
    </lineage>
</organism>
<comment type="caution">
    <text evidence="2">The sequence shown here is derived from an EMBL/GenBank/DDBJ whole genome shotgun (WGS) entry which is preliminary data.</text>
</comment>
<evidence type="ECO:0000259" key="1">
    <source>
        <dbReference type="PROSITE" id="PS51819"/>
    </source>
</evidence>
<keyword evidence="3" id="KW-1185">Reference proteome</keyword>
<dbReference type="RefSeq" id="WP_212996888.1">
    <property type="nucleotide sequence ID" value="NZ_BAAATW010000003.1"/>
</dbReference>
<dbReference type="SUPFAM" id="SSF54593">
    <property type="entry name" value="Glyoxalase/Bleomycin resistance protein/Dihydroxybiphenyl dioxygenase"/>
    <property type="match status" value="1"/>
</dbReference>
<sequence length="133" mass="15421">MRDTRDAFHVAIPTHDLDTAVEYYVFGLGARLARRYPDRVTFDFFGDQLVCHLDPAAVVPEPVAYPRHFGVSFARPEDFDRLLTLIEHRKLPVFSGPALRFEGTAEQHRTIFLVDPSNNILEFKQYEDPRLQF</sequence>
<feature type="domain" description="VOC" evidence="1">
    <location>
        <begin position="6"/>
        <end position="126"/>
    </location>
</feature>
<dbReference type="InterPro" id="IPR029068">
    <property type="entry name" value="Glyas_Bleomycin-R_OHBP_Dase"/>
</dbReference>
<dbReference type="InterPro" id="IPR037523">
    <property type="entry name" value="VOC_core"/>
</dbReference>
<dbReference type="Pfam" id="PF00903">
    <property type="entry name" value="Glyoxalase"/>
    <property type="match status" value="1"/>
</dbReference>
<dbReference type="PANTHER" id="PTHR39434:SF1">
    <property type="entry name" value="VOC DOMAIN-CONTAINING PROTEIN"/>
    <property type="match status" value="1"/>
</dbReference>
<dbReference type="PROSITE" id="PS51819">
    <property type="entry name" value="VOC"/>
    <property type="match status" value="1"/>
</dbReference>
<name>A0A919VLA0_9ACTN</name>
<reference evidence="2" key="1">
    <citation type="submission" date="2021-03" db="EMBL/GenBank/DDBJ databases">
        <title>Whole genome shotgun sequence of Actinoplanes consettensis NBRC 14913.</title>
        <authorList>
            <person name="Komaki H."/>
            <person name="Tamura T."/>
        </authorList>
    </citation>
    <scope>NUCLEOTIDE SEQUENCE</scope>
    <source>
        <strain evidence="2">NBRC 14913</strain>
    </source>
</reference>
<accession>A0A919VLA0</accession>
<dbReference type="AlphaFoldDB" id="A0A919VLA0"/>
<gene>
    <name evidence="2" type="ORF">Aco04nite_19830</name>
</gene>
<evidence type="ECO:0000313" key="3">
    <source>
        <dbReference type="Proteomes" id="UP000680865"/>
    </source>
</evidence>
<dbReference type="InterPro" id="IPR004360">
    <property type="entry name" value="Glyas_Fos-R_dOase_dom"/>
</dbReference>
<protein>
    <submittedName>
        <fullName evidence="2">Glyoxalase</fullName>
    </submittedName>
</protein>
<dbReference type="Proteomes" id="UP000680865">
    <property type="component" value="Unassembled WGS sequence"/>
</dbReference>
<proteinExistence type="predicted"/>